<evidence type="ECO:0000313" key="2">
    <source>
        <dbReference type="Proteomes" id="UP000823749"/>
    </source>
</evidence>
<gene>
    <name evidence="1" type="ORF">RHGRI_013195</name>
</gene>
<comment type="caution">
    <text evidence="1">The sequence shown here is derived from an EMBL/GenBank/DDBJ whole genome shotgun (WGS) entry which is preliminary data.</text>
</comment>
<organism evidence="1 2">
    <name type="scientific">Rhododendron griersonianum</name>
    <dbReference type="NCBI Taxonomy" id="479676"/>
    <lineage>
        <taxon>Eukaryota</taxon>
        <taxon>Viridiplantae</taxon>
        <taxon>Streptophyta</taxon>
        <taxon>Embryophyta</taxon>
        <taxon>Tracheophyta</taxon>
        <taxon>Spermatophyta</taxon>
        <taxon>Magnoliopsida</taxon>
        <taxon>eudicotyledons</taxon>
        <taxon>Gunneridae</taxon>
        <taxon>Pentapetalae</taxon>
        <taxon>asterids</taxon>
        <taxon>Ericales</taxon>
        <taxon>Ericaceae</taxon>
        <taxon>Ericoideae</taxon>
        <taxon>Rhodoreae</taxon>
        <taxon>Rhododendron</taxon>
    </lineage>
</organism>
<accession>A0AAV6K4P1</accession>
<dbReference type="Proteomes" id="UP000823749">
    <property type="component" value="Chromosome 5"/>
</dbReference>
<reference evidence="1" key="1">
    <citation type="submission" date="2020-08" db="EMBL/GenBank/DDBJ databases">
        <title>Plant Genome Project.</title>
        <authorList>
            <person name="Zhang R.-G."/>
        </authorList>
    </citation>
    <scope>NUCLEOTIDE SEQUENCE</scope>
    <source>
        <strain evidence="1">WSP0</strain>
        <tissue evidence="1">Leaf</tissue>
    </source>
</reference>
<keyword evidence="2" id="KW-1185">Reference proteome</keyword>
<evidence type="ECO:0008006" key="3">
    <source>
        <dbReference type="Google" id="ProtNLM"/>
    </source>
</evidence>
<name>A0AAV6K4P1_9ERIC</name>
<proteinExistence type="predicted"/>
<protein>
    <recommendedName>
        <fullName evidence="3">F-box associated domain-containing protein</fullName>
    </recommendedName>
</protein>
<sequence length="115" mass="13194">MPSPGSLTGQLTVIGGCLCVFAIGYHHPYTHTDVWVMKEYGLSDSWTKFTFTYDIYWWKPLSLLRTGQVLFVKSSKLVLFDPQEEKSWELVVRGLPTIFVARTYVESLVSPNRQC</sequence>
<evidence type="ECO:0000313" key="1">
    <source>
        <dbReference type="EMBL" id="KAG5547420.1"/>
    </source>
</evidence>
<dbReference type="EMBL" id="JACTNZ010000005">
    <property type="protein sequence ID" value="KAG5547420.1"/>
    <property type="molecule type" value="Genomic_DNA"/>
</dbReference>
<dbReference type="AlphaFoldDB" id="A0AAV6K4P1"/>